<keyword evidence="3" id="KW-1185">Reference proteome</keyword>
<reference evidence="2 3" key="1">
    <citation type="submission" date="2017-03" db="EMBL/GenBank/DDBJ databases">
        <title>Genomes of endolithic fungi from Antarctica.</title>
        <authorList>
            <person name="Coleine C."/>
            <person name="Masonjones S."/>
            <person name="Stajich J.E."/>
        </authorList>
    </citation>
    <scope>NUCLEOTIDE SEQUENCE [LARGE SCALE GENOMIC DNA]</scope>
    <source>
        <strain evidence="2 3">CCFEE 6315</strain>
    </source>
</reference>
<evidence type="ECO:0000313" key="2">
    <source>
        <dbReference type="EMBL" id="TKA24147.1"/>
    </source>
</evidence>
<evidence type="ECO:0000256" key="1">
    <source>
        <dbReference type="SAM" id="Coils"/>
    </source>
</evidence>
<dbReference type="EMBL" id="NAJL01000047">
    <property type="protein sequence ID" value="TKA24147.1"/>
    <property type="molecule type" value="Genomic_DNA"/>
</dbReference>
<evidence type="ECO:0000313" key="3">
    <source>
        <dbReference type="Proteomes" id="UP000308549"/>
    </source>
</evidence>
<sequence length="255" mass="28713">MDHKALITEYRQRISGAENRVFDLEGQLADCKDELNRFKTGHITASQDAIKTETGQSPQDVVETLANRLAELERANGAYRSWMNDLERITGVKAADLADKLSLLQQQVTTAADIEIALRKQVTNYEKSIVKAKATTTKSKEDLAEAQAKTRKLEANLWRAANLKQVEIRHLCNAAEYVLTCIRNIPTPPIDFTTKKAPLKRKASALDIADKGLDEDDEEINVKLPPKVVQTPTSQIMPKMRYTKRVQEGVYGRHR</sequence>
<proteinExistence type="predicted"/>
<name>A0A4U0TQ63_9PEZI</name>
<protein>
    <submittedName>
        <fullName evidence="2">Uncharacterized protein</fullName>
    </submittedName>
</protein>
<dbReference type="AlphaFoldDB" id="A0A4U0TQ63"/>
<dbReference type="Proteomes" id="UP000308549">
    <property type="component" value="Unassembled WGS sequence"/>
</dbReference>
<comment type="caution">
    <text evidence="2">The sequence shown here is derived from an EMBL/GenBank/DDBJ whole genome shotgun (WGS) entry which is preliminary data.</text>
</comment>
<gene>
    <name evidence="2" type="ORF">B0A50_06887</name>
</gene>
<keyword evidence="1" id="KW-0175">Coiled coil</keyword>
<organism evidence="2 3">
    <name type="scientific">Salinomyces thailandicus</name>
    <dbReference type="NCBI Taxonomy" id="706561"/>
    <lineage>
        <taxon>Eukaryota</taxon>
        <taxon>Fungi</taxon>
        <taxon>Dikarya</taxon>
        <taxon>Ascomycota</taxon>
        <taxon>Pezizomycotina</taxon>
        <taxon>Dothideomycetes</taxon>
        <taxon>Dothideomycetidae</taxon>
        <taxon>Mycosphaerellales</taxon>
        <taxon>Teratosphaeriaceae</taxon>
        <taxon>Salinomyces</taxon>
    </lineage>
</organism>
<accession>A0A4U0TQ63</accession>
<feature type="coiled-coil region" evidence="1">
    <location>
        <begin position="7"/>
        <end position="34"/>
    </location>
</feature>